<feature type="transmembrane region" description="Helical" evidence="1">
    <location>
        <begin position="39"/>
        <end position="59"/>
    </location>
</feature>
<dbReference type="InterPro" id="IPR025699">
    <property type="entry name" value="ABC2_memb-like"/>
</dbReference>
<dbReference type="OrthoDB" id="2313863at2"/>
<comment type="caution">
    <text evidence="2">The sequence shown here is derived from an EMBL/GenBank/DDBJ whole genome shotgun (WGS) entry which is preliminary data.</text>
</comment>
<keyword evidence="1" id="KW-0812">Transmembrane</keyword>
<feature type="transmembrane region" description="Helical" evidence="1">
    <location>
        <begin position="118"/>
        <end position="136"/>
    </location>
</feature>
<keyword evidence="1" id="KW-0472">Membrane</keyword>
<organism evidence="2 3">
    <name type="scientific">Paenibacillus herberti</name>
    <dbReference type="NCBI Taxonomy" id="1619309"/>
    <lineage>
        <taxon>Bacteria</taxon>
        <taxon>Bacillati</taxon>
        <taxon>Bacillota</taxon>
        <taxon>Bacilli</taxon>
        <taxon>Bacillales</taxon>
        <taxon>Paenibacillaceae</taxon>
        <taxon>Paenibacillus</taxon>
    </lineage>
</organism>
<gene>
    <name evidence="2" type="ORF">CGZ75_10435</name>
</gene>
<dbReference type="Pfam" id="PF13346">
    <property type="entry name" value="ABC2_membrane_5"/>
    <property type="match status" value="1"/>
</dbReference>
<dbReference type="EMBL" id="NMUQ01000001">
    <property type="protein sequence ID" value="OXM17022.1"/>
    <property type="molecule type" value="Genomic_DNA"/>
</dbReference>
<dbReference type="AlphaFoldDB" id="A0A229P442"/>
<evidence type="ECO:0000313" key="3">
    <source>
        <dbReference type="Proteomes" id="UP000215145"/>
    </source>
</evidence>
<reference evidence="2 3" key="1">
    <citation type="submission" date="2017-07" db="EMBL/GenBank/DDBJ databases">
        <title>Paenibacillus herberti R33 genome sequencing and assembly.</title>
        <authorList>
            <person name="Su W."/>
        </authorList>
    </citation>
    <scope>NUCLEOTIDE SEQUENCE [LARGE SCALE GENOMIC DNA]</scope>
    <source>
        <strain evidence="2 3">R33</strain>
    </source>
</reference>
<keyword evidence="3" id="KW-1185">Reference proteome</keyword>
<protein>
    <submittedName>
        <fullName evidence="2">Uncharacterized protein</fullName>
    </submittedName>
</protein>
<dbReference type="Proteomes" id="UP000215145">
    <property type="component" value="Unassembled WGS sequence"/>
</dbReference>
<sequence>MKGLWVKDLLFLRKQMLAAILTLILAILSLAFFSQNGIMIGMAIFSVTVSFLILNSLTLDQQNHGFMYLMTLPFKKKQYVIQKYLLLLFTIICSVILMTIISVIFAEITDWNLNLSDIFVRVYGVGLAILLILIVTTQYQIKNGPEKAQVAMSLIGAIVAVVVGGVIALVKYTELGYKVFNQIYTFYMDYGSIPFLVLFTIVGAAVVSTSCKKSIQMLETMEIQ</sequence>
<proteinExistence type="predicted"/>
<accession>A0A229P442</accession>
<evidence type="ECO:0000313" key="2">
    <source>
        <dbReference type="EMBL" id="OXM17022.1"/>
    </source>
</evidence>
<feature type="transmembrane region" description="Helical" evidence="1">
    <location>
        <begin position="84"/>
        <end position="106"/>
    </location>
</feature>
<feature type="transmembrane region" description="Helical" evidence="1">
    <location>
        <begin position="190"/>
        <end position="211"/>
    </location>
</feature>
<evidence type="ECO:0000256" key="1">
    <source>
        <dbReference type="SAM" id="Phobius"/>
    </source>
</evidence>
<dbReference type="RefSeq" id="WP_089524099.1">
    <property type="nucleotide sequence ID" value="NZ_NMUQ01000001.1"/>
</dbReference>
<feature type="transmembrane region" description="Helical" evidence="1">
    <location>
        <begin position="148"/>
        <end position="170"/>
    </location>
</feature>
<name>A0A229P442_9BACL</name>
<feature type="transmembrane region" description="Helical" evidence="1">
    <location>
        <begin position="16"/>
        <end position="33"/>
    </location>
</feature>
<keyword evidence="1" id="KW-1133">Transmembrane helix</keyword>